<dbReference type="FunFam" id="3.80.10.10:FF:000200">
    <property type="entry name" value="Outer arm dynein light chain 1 protein"/>
    <property type="match status" value="1"/>
</dbReference>
<organism evidence="4 5">
    <name type="scientific">Panicum virgatum</name>
    <name type="common">Blackwell switchgrass</name>
    <dbReference type="NCBI Taxonomy" id="38727"/>
    <lineage>
        <taxon>Eukaryota</taxon>
        <taxon>Viridiplantae</taxon>
        <taxon>Streptophyta</taxon>
        <taxon>Embryophyta</taxon>
        <taxon>Tracheophyta</taxon>
        <taxon>Spermatophyta</taxon>
        <taxon>Magnoliopsida</taxon>
        <taxon>Liliopsida</taxon>
        <taxon>Poales</taxon>
        <taxon>Poaceae</taxon>
        <taxon>PACMAD clade</taxon>
        <taxon>Panicoideae</taxon>
        <taxon>Panicodae</taxon>
        <taxon>Paniceae</taxon>
        <taxon>Panicinae</taxon>
        <taxon>Panicum</taxon>
        <taxon>Panicum sect. Hiantes</taxon>
    </lineage>
</organism>
<proteinExistence type="predicted"/>
<sequence length="623" mass="66498">MTKMSCFPTLLAAGRKKKNHKVAAAKEVSGNERPKVNPVEFIDAPVGPGAGEFENKVAPRDVKFAAAAAAMVPVASHEGGGQFVAAKASAKGADLLDFEFDFHLNPTEPNKPDGDGDGAEKRATDTAANAARAAPADPSPKLKRSCSNIETKRPGPREAPEMPARSRSYGDLGNLIGGLALDTSATPQGAPEASPASVKTSHTADCVMLKKRSSSQVLPSRSRKLWWRLFLWSHRNLHRPGSARPAEACSPARHGGYTSDTLEEGPAADRKNKKVMVDDSPSPPPFASNQWVAFCAENSLHDRVSAWVCSIENEPPFHIAEEDEDYDGGDNMDDDECAARPRRPVELGESSSGKNHGKSKRCAAADEVVQANTIVQSLNAFSSVAHISGMGLKVMPMIAPFSSLRAVNLSSNFIVHISPGSLPKGLHSLDLSRNKIANIEGLRELTKLRVLNLSYNRISRIGHGLSNCTAIRELYLAGNKISDVEGLHRLLKLAVLDLSFNKITTAKALGQLVANYHSLLALNLVGNPVQANVGDDALRRAVTGLLPNLAYLNKQPVKPQRSAREVATDSVARAALGGSGSRNQGKRASRRLTQSPRSSSLTRGRSGGGDGSVRSRSKGRHHG</sequence>
<dbReference type="SUPFAM" id="SSF52075">
    <property type="entry name" value="Outer arm dynein light chain 1"/>
    <property type="match status" value="1"/>
</dbReference>
<dbReference type="EMBL" id="CM029054">
    <property type="protein sequence ID" value="KAG2538382.1"/>
    <property type="molecule type" value="Genomic_DNA"/>
</dbReference>
<gene>
    <name evidence="4" type="ORF">PVAP13_9NG357300</name>
</gene>
<dbReference type="AlphaFoldDB" id="A0A8T0MQJ3"/>
<feature type="compositionally biased region" description="Basic and acidic residues" evidence="3">
    <location>
        <begin position="150"/>
        <end position="160"/>
    </location>
</feature>
<dbReference type="PROSITE" id="PS51450">
    <property type="entry name" value="LRR"/>
    <property type="match status" value="4"/>
</dbReference>
<dbReference type="PANTHER" id="PTHR15454:SF43">
    <property type="entry name" value="LEUCINE RICH REPEAT FAMILY PROTEIN, EXPRESSED"/>
    <property type="match status" value="1"/>
</dbReference>
<feature type="compositionally biased region" description="Basic and acidic residues" evidence="3">
    <location>
        <begin position="337"/>
        <end position="346"/>
    </location>
</feature>
<dbReference type="PANTHER" id="PTHR15454">
    <property type="entry name" value="NISCHARIN RELATED"/>
    <property type="match status" value="1"/>
</dbReference>
<feature type="region of interest" description="Disordered" evidence="3">
    <location>
        <begin position="240"/>
        <end position="283"/>
    </location>
</feature>
<feature type="region of interest" description="Disordered" evidence="3">
    <location>
        <begin position="573"/>
        <end position="623"/>
    </location>
</feature>
<evidence type="ECO:0000256" key="2">
    <source>
        <dbReference type="ARBA" id="ARBA00022737"/>
    </source>
</evidence>
<dbReference type="OrthoDB" id="1904536at2759"/>
<dbReference type="Gene3D" id="3.80.10.10">
    <property type="entry name" value="Ribonuclease Inhibitor"/>
    <property type="match status" value="2"/>
</dbReference>
<feature type="region of interest" description="Disordered" evidence="3">
    <location>
        <begin position="320"/>
        <end position="360"/>
    </location>
</feature>
<keyword evidence="2" id="KW-0677">Repeat</keyword>
<reference evidence="4 5" key="1">
    <citation type="submission" date="2020-05" db="EMBL/GenBank/DDBJ databases">
        <title>WGS assembly of Panicum virgatum.</title>
        <authorList>
            <person name="Lovell J.T."/>
            <person name="Jenkins J."/>
            <person name="Shu S."/>
            <person name="Juenger T.E."/>
            <person name="Schmutz J."/>
        </authorList>
    </citation>
    <scope>NUCLEOTIDE SEQUENCE [LARGE SCALE GENOMIC DNA]</scope>
    <source>
        <strain evidence="5">cv. AP13</strain>
    </source>
</reference>
<feature type="region of interest" description="Disordered" evidence="3">
    <location>
        <begin position="103"/>
        <end position="201"/>
    </location>
</feature>
<evidence type="ECO:0008006" key="6">
    <source>
        <dbReference type="Google" id="ProtNLM"/>
    </source>
</evidence>
<keyword evidence="5" id="KW-1185">Reference proteome</keyword>
<dbReference type="Proteomes" id="UP000823388">
    <property type="component" value="Chromosome 9N"/>
</dbReference>
<dbReference type="SMART" id="SM00365">
    <property type="entry name" value="LRR_SD22"/>
    <property type="match status" value="4"/>
</dbReference>
<evidence type="ECO:0000313" key="4">
    <source>
        <dbReference type="EMBL" id="KAG2538382.1"/>
    </source>
</evidence>
<name>A0A8T0MQJ3_PANVG</name>
<protein>
    <recommendedName>
        <fullName evidence="6">Outer arm dynein light chain 1 protein</fullName>
    </recommendedName>
</protein>
<dbReference type="PRINTS" id="PR00019">
    <property type="entry name" value="LEURICHRPT"/>
</dbReference>
<feature type="compositionally biased region" description="Basic and acidic residues" evidence="3">
    <location>
        <begin position="110"/>
        <end position="124"/>
    </location>
</feature>
<evidence type="ECO:0000313" key="5">
    <source>
        <dbReference type="Proteomes" id="UP000823388"/>
    </source>
</evidence>
<accession>A0A8T0MQJ3</accession>
<dbReference type="Pfam" id="PF13855">
    <property type="entry name" value="LRR_8"/>
    <property type="match status" value="1"/>
</dbReference>
<dbReference type="GO" id="GO:0005737">
    <property type="term" value="C:cytoplasm"/>
    <property type="evidence" value="ECO:0007669"/>
    <property type="project" value="TreeGrafter"/>
</dbReference>
<dbReference type="InterPro" id="IPR032675">
    <property type="entry name" value="LRR_dom_sf"/>
</dbReference>
<dbReference type="SMART" id="SM00369">
    <property type="entry name" value="LRR_TYP"/>
    <property type="match status" value="3"/>
</dbReference>
<feature type="compositionally biased region" description="Low complexity" evidence="3">
    <location>
        <begin position="595"/>
        <end position="604"/>
    </location>
</feature>
<evidence type="ECO:0000256" key="1">
    <source>
        <dbReference type="ARBA" id="ARBA00022614"/>
    </source>
</evidence>
<evidence type="ECO:0000256" key="3">
    <source>
        <dbReference type="SAM" id="MobiDB-lite"/>
    </source>
</evidence>
<dbReference type="InterPro" id="IPR001611">
    <property type="entry name" value="Leu-rich_rpt"/>
</dbReference>
<dbReference type="InterPro" id="IPR003591">
    <property type="entry name" value="Leu-rich_rpt_typical-subtyp"/>
</dbReference>
<dbReference type="FunFam" id="3.80.10.10:FF:000505">
    <property type="entry name" value="Outer arm dynein light chain 1 protein"/>
    <property type="match status" value="1"/>
</dbReference>
<keyword evidence="1" id="KW-0433">Leucine-rich repeat</keyword>
<comment type="caution">
    <text evidence="4">The sequence shown here is derived from an EMBL/GenBank/DDBJ whole genome shotgun (WGS) entry which is preliminary data.</text>
</comment>
<feature type="compositionally biased region" description="Low complexity" evidence="3">
    <location>
        <begin position="125"/>
        <end position="136"/>
    </location>
</feature>
<feature type="compositionally biased region" description="Acidic residues" evidence="3">
    <location>
        <begin position="321"/>
        <end position="336"/>
    </location>
</feature>